<sequence>MKKNLLEWSVFAASLLLVLGLIGYLVVKSFSYQDTPPDLRVSIASTTDSLERNIYKLELVNKGTQTAENIAVEVILEMDGKELETTEALFPQAPTQSIEEAWITFRAKRAAGQKLKVHILGYNRP</sequence>
<organism evidence="2 3">
    <name type="scientific">Nibribacter koreensis</name>
    <dbReference type="NCBI Taxonomy" id="1084519"/>
    <lineage>
        <taxon>Bacteria</taxon>
        <taxon>Pseudomonadati</taxon>
        <taxon>Bacteroidota</taxon>
        <taxon>Cytophagia</taxon>
        <taxon>Cytophagales</taxon>
        <taxon>Hymenobacteraceae</taxon>
        <taxon>Nibribacter</taxon>
    </lineage>
</organism>
<dbReference type="Proteomes" id="UP001501844">
    <property type="component" value="Unassembled WGS sequence"/>
</dbReference>
<evidence type="ECO:0000313" key="3">
    <source>
        <dbReference type="Proteomes" id="UP001501844"/>
    </source>
</evidence>
<dbReference type="EMBL" id="BAABGX010000002">
    <property type="protein sequence ID" value="GAA4305344.1"/>
    <property type="molecule type" value="Genomic_DNA"/>
</dbReference>
<comment type="caution">
    <text evidence="2">The sequence shown here is derived from an EMBL/GenBank/DDBJ whole genome shotgun (WGS) entry which is preliminary data.</text>
</comment>
<name>A0ABP8FJU0_9BACT</name>
<evidence type="ECO:0000313" key="2">
    <source>
        <dbReference type="EMBL" id="GAA4305344.1"/>
    </source>
</evidence>
<evidence type="ECO:0000256" key="1">
    <source>
        <dbReference type="SAM" id="Phobius"/>
    </source>
</evidence>
<accession>A0ABP8FJU0</accession>
<evidence type="ECO:0008006" key="4">
    <source>
        <dbReference type="Google" id="ProtNLM"/>
    </source>
</evidence>
<dbReference type="RefSeq" id="WP_345165197.1">
    <property type="nucleotide sequence ID" value="NZ_BAABGX010000002.1"/>
</dbReference>
<protein>
    <recommendedName>
        <fullName evidence="4">TIGR02588 family protein</fullName>
    </recommendedName>
</protein>
<gene>
    <name evidence="2" type="ORF">GCM10023183_19470</name>
</gene>
<keyword evidence="1" id="KW-0812">Transmembrane</keyword>
<keyword evidence="1" id="KW-1133">Transmembrane helix</keyword>
<keyword evidence="1" id="KW-0472">Membrane</keyword>
<feature type="transmembrane region" description="Helical" evidence="1">
    <location>
        <begin position="6"/>
        <end position="27"/>
    </location>
</feature>
<reference evidence="3" key="1">
    <citation type="journal article" date="2019" name="Int. J. Syst. Evol. Microbiol.">
        <title>The Global Catalogue of Microorganisms (GCM) 10K type strain sequencing project: providing services to taxonomists for standard genome sequencing and annotation.</title>
        <authorList>
            <consortium name="The Broad Institute Genomics Platform"/>
            <consortium name="The Broad Institute Genome Sequencing Center for Infectious Disease"/>
            <person name="Wu L."/>
            <person name="Ma J."/>
        </authorList>
    </citation>
    <scope>NUCLEOTIDE SEQUENCE [LARGE SCALE GENOMIC DNA]</scope>
    <source>
        <strain evidence="3">JCM 17917</strain>
    </source>
</reference>
<keyword evidence="3" id="KW-1185">Reference proteome</keyword>
<proteinExistence type="predicted"/>